<dbReference type="GO" id="GO:0004252">
    <property type="term" value="F:serine-type endopeptidase activity"/>
    <property type="evidence" value="ECO:0007669"/>
    <property type="project" value="UniProtKB-EC"/>
</dbReference>
<dbReference type="Proteomes" id="UP000053317">
    <property type="component" value="Unassembled WGS sequence"/>
</dbReference>
<name>A0A0G2E7F9_PHACM</name>
<dbReference type="PRINTS" id="PR00127">
    <property type="entry name" value="CLPPROTEASEP"/>
</dbReference>
<evidence type="ECO:0000256" key="3">
    <source>
        <dbReference type="ARBA" id="ARBA00022801"/>
    </source>
</evidence>
<reference evidence="9 10" key="1">
    <citation type="submission" date="2015-05" db="EMBL/GenBank/DDBJ databases">
        <title>Distinctive expansion of gene families associated with plant cell wall degradation and secondary metabolism in the genomes of grapevine trunk pathogens.</title>
        <authorList>
            <person name="Lawrence D.P."/>
            <person name="Travadon R."/>
            <person name="Rolshausen P.E."/>
            <person name="Baumgartner K."/>
        </authorList>
    </citation>
    <scope>NUCLEOTIDE SEQUENCE [LARGE SCALE GENOMIC DNA]</scope>
    <source>
        <strain evidence="9">UCRPC4</strain>
    </source>
</reference>
<dbReference type="Pfam" id="PF00574">
    <property type="entry name" value="CLP_protease"/>
    <property type="match status" value="1"/>
</dbReference>
<dbReference type="InterPro" id="IPR023562">
    <property type="entry name" value="ClpP/TepA"/>
</dbReference>
<feature type="active site" evidence="5">
    <location>
        <position position="100"/>
    </location>
</feature>
<evidence type="ECO:0000256" key="7">
    <source>
        <dbReference type="RuleBase" id="RU000549"/>
    </source>
</evidence>
<dbReference type="GO" id="GO:0004176">
    <property type="term" value="F:ATP-dependent peptidase activity"/>
    <property type="evidence" value="ECO:0007669"/>
    <property type="project" value="InterPro"/>
</dbReference>
<evidence type="ECO:0000256" key="6">
    <source>
        <dbReference type="PROSITE-ProRule" id="PRU10086"/>
    </source>
</evidence>
<dbReference type="NCBIfam" id="NF001368">
    <property type="entry name" value="PRK00277.1"/>
    <property type="match status" value="1"/>
</dbReference>
<evidence type="ECO:0000256" key="1">
    <source>
        <dbReference type="ARBA" id="ARBA00007039"/>
    </source>
</evidence>
<dbReference type="GO" id="GO:0006515">
    <property type="term" value="P:protein quality control for misfolded or incompletely synthesized proteins"/>
    <property type="evidence" value="ECO:0007669"/>
    <property type="project" value="TreeGrafter"/>
</dbReference>
<keyword evidence="2 7" id="KW-0645">Protease</keyword>
<proteinExistence type="inferred from homology"/>
<dbReference type="GO" id="GO:0051117">
    <property type="term" value="F:ATPase binding"/>
    <property type="evidence" value="ECO:0007669"/>
    <property type="project" value="TreeGrafter"/>
</dbReference>
<dbReference type="GO" id="GO:0009368">
    <property type="term" value="C:endopeptidase Clp complex"/>
    <property type="evidence" value="ECO:0007669"/>
    <property type="project" value="TreeGrafter"/>
</dbReference>
<dbReference type="PANTHER" id="PTHR10381">
    <property type="entry name" value="ATP-DEPENDENT CLP PROTEASE PROTEOLYTIC SUBUNIT"/>
    <property type="match status" value="1"/>
</dbReference>
<dbReference type="InterPro" id="IPR001907">
    <property type="entry name" value="ClpP"/>
</dbReference>
<protein>
    <recommendedName>
        <fullName evidence="8">ATP-dependent Clp protease proteolytic subunit</fullName>
        <ecNumber evidence="7">3.4.21.92</ecNumber>
    </recommendedName>
</protein>
<comment type="caution">
    <text evidence="9">The sequence shown here is derived from an EMBL/GenBank/DDBJ whole genome shotgun (WGS) entry which is preliminary data.</text>
</comment>
<dbReference type="EC" id="3.4.21.92" evidence="7"/>
<dbReference type="SUPFAM" id="SSF52096">
    <property type="entry name" value="ClpP/crotonase"/>
    <property type="match status" value="1"/>
</dbReference>
<dbReference type="Gene3D" id="3.90.226.10">
    <property type="entry name" value="2-enoyl-CoA Hydratase, Chain A, domain 1"/>
    <property type="match status" value="1"/>
</dbReference>
<evidence type="ECO:0000256" key="2">
    <source>
        <dbReference type="ARBA" id="ARBA00022670"/>
    </source>
</evidence>
<evidence type="ECO:0000313" key="9">
    <source>
        <dbReference type="EMBL" id="KKY18932.1"/>
    </source>
</evidence>
<dbReference type="EMBL" id="LCWF01000111">
    <property type="protein sequence ID" value="KKY18932.1"/>
    <property type="molecule type" value="Genomic_DNA"/>
</dbReference>
<dbReference type="NCBIfam" id="NF009205">
    <property type="entry name" value="PRK12553.1"/>
    <property type="match status" value="1"/>
</dbReference>
<keyword evidence="4 7" id="KW-0720">Serine protease</keyword>
<gene>
    <name evidence="9" type="ORF">UCRPC4_g04654</name>
</gene>
<sequence length="206" mass="22298">MYTPTPMIIETVSGGGQYAYDIFSKLLKERIICIGSTIDDTVSSVVTAQLLHLEADNPEKEIWMYINSPGGSVTSGLAIYDTMQYITSPVHTVALGNAASAASLLLAAGSPGKRYSLPNTSIMLHQPSGGFHGTAADIAVHAKEILRIREQLNKIYQKHFGIAGKEKSLGEIEKLLERDYFMTAEEALELGVVDEVLASRKALPSK</sequence>
<dbReference type="InterPro" id="IPR018215">
    <property type="entry name" value="ClpP_Ser_AS"/>
</dbReference>
<dbReference type="PROSITE" id="PS00381">
    <property type="entry name" value="CLP_PROTEASE_SER"/>
    <property type="match status" value="1"/>
</dbReference>
<keyword evidence="3 7" id="KW-0378">Hydrolase</keyword>
<dbReference type="InterPro" id="IPR029045">
    <property type="entry name" value="ClpP/crotonase-like_dom_sf"/>
</dbReference>
<comment type="similarity">
    <text evidence="1 8">Belongs to the peptidase S14 family.</text>
</comment>
<reference evidence="9 10" key="2">
    <citation type="submission" date="2015-05" db="EMBL/GenBank/DDBJ databases">
        <authorList>
            <person name="Morales-Cruz A."/>
            <person name="Amrine K.C."/>
            <person name="Cantu D."/>
        </authorList>
    </citation>
    <scope>NUCLEOTIDE SEQUENCE [LARGE SCALE GENOMIC DNA]</scope>
    <source>
        <strain evidence="9">UCRPC4</strain>
    </source>
</reference>
<evidence type="ECO:0000313" key="10">
    <source>
        <dbReference type="Proteomes" id="UP000053317"/>
    </source>
</evidence>
<dbReference type="OrthoDB" id="2017408at2759"/>
<feature type="active site" evidence="6">
    <location>
        <position position="125"/>
    </location>
</feature>
<organism evidence="9 10">
    <name type="scientific">Phaeomoniella chlamydospora</name>
    <name type="common">Phaeoacremonium chlamydosporum</name>
    <dbReference type="NCBI Taxonomy" id="158046"/>
    <lineage>
        <taxon>Eukaryota</taxon>
        <taxon>Fungi</taxon>
        <taxon>Dikarya</taxon>
        <taxon>Ascomycota</taxon>
        <taxon>Pezizomycotina</taxon>
        <taxon>Eurotiomycetes</taxon>
        <taxon>Chaetothyriomycetidae</taxon>
        <taxon>Phaeomoniellales</taxon>
        <taxon>Phaeomoniellaceae</taxon>
        <taxon>Phaeomoniella</taxon>
    </lineage>
</organism>
<dbReference type="InterPro" id="IPR033135">
    <property type="entry name" value="ClpP_His_AS"/>
</dbReference>
<evidence type="ECO:0000256" key="4">
    <source>
        <dbReference type="ARBA" id="ARBA00022825"/>
    </source>
</evidence>
<dbReference type="FunFam" id="3.90.226.10:FF:000001">
    <property type="entry name" value="ATP-dependent Clp protease proteolytic subunit"/>
    <property type="match status" value="1"/>
</dbReference>
<keyword evidence="10" id="KW-1185">Reference proteome</keyword>
<evidence type="ECO:0000256" key="5">
    <source>
        <dbReference type="PROSITE-ProRule" id="PRU10085"/>
    </source>
</evidence>
<dbReference type="CDD" id="cd07017">
    <property type="entry name" value="S14_ClpP_2"/>
    <property type="match status" value="1"/>
</dbReference>
<dbReference type="PROSITE" id="PS00382">
    <property type="entry name" value="CLP_PROTEASE_HIS"/>
    <property type="match status" value="1"/>
</dbReference>
<dbReference type="AlphaFoldDB" id="A0A0G2E7F9"/>
<dbReference type="PANTHER" id="PTHR10381:SF11">
    <property type="entry name" value="ATP-DEPENDENT CLP PROTEASE PROTEOLYTIC SUBUNIT, MITOCHONDRIAL"/>
    <property type="match status" value="1"/>
</dbReference>
<evidence type="ECO:0000256" key="8">
    <source>
        <dbReference type="RuleBase" id="RU003567"/>
    </source>
</evidence>
<accession>A0A0G2E7F9</accession>
<dbReference type="HAMAP" id="MF_00444">
    <property type="entry name" value="ClpP"/>
    <property type="match status" value="1"/>
</dbReference>